<comment type="caution">
    <text evidence="2">The sequence shown here is derived from an EMBL/GenBank/DDBJ whole genome shotgun (WGS) entry which is preliminary data.</text>
</comment>
<proteinExistence type="predicted"/>
<evidence type="ECO:0000256" key="1">
    <source>
        <dbReference type="SAM" id="MobiDB-lite"/>
    </source>
</evidence>
<feature type="region of interest" description="Disordered" evidence="1">
    <location>
        <begin position="85"/>
        <end position="105"/>
    </location>
</feature>
<keyword evidence="3" id="KW-1185">Reference proteome</keyword>
<evidence type="ECO:0000313" key="3">
    <source>
        <dbReference type="Proteomes" id="UP001066276"/>
    </source>
</evidence>
<dbReference type="Proteomes" id="UP001066276">
    <property type="component" value="Chromosome 4_2"/>
</dbReference>
<name>A0AAV7SD06_PLEWA</name>
<organism evidence="2 3">
    <name type="scientific">Pleurodeles waltl</name>
    <name type="common">Iberian ribbed newt</name>
    <dbReference type="NCBI Taxonomy" id="8319"/>
    <lineage>
        <taxon>Eukaryota</taxon>
        <taxon>Metazoa</taxon>
        <taxon>Chordata</taxon>
        <taxon>Craniata</taxon>
        <taxon>Vertebrata</taxon>
        <taxon>Euteleostomi</taxon>
        <taxon>Amphibia</taxon>
        <taxon>Batrachia</taxon>
        <taxon>Caudata</taxon>
        <taxon>Salamandroidea</taxon>
        <taxon>Salamandridae</taxon>
        <taxon>Pleurodelinae</taxon>
        <taxon>Pleurodeles</taxon>
    </lineage>
</organism>
<dbReference type="AlphaFoldDB" id="A0AAV7SD06"/>
<sequence>MESWLSRGHSPPTTVARSGGSTSPPEGTQPRCPAAGRGATPLPQGTITGKWGENSGRPSSGARLQQHRALLFLRPYRLAAQYSGPVARAPPAPQRARENHPGPPPVPAQGPCGLCTHLVVLPPGCPRFLGHDRRQVGGNPGCPGSGVRLQPHRALLLPRLHHLAAQSSGPVHAAAAQVRRRRSSGVCSQHTRVPESSWLRPGPSGSNVSPRFPPVISDEPSAAQSSNSSRPPCMVAWPRPS</sequence>
<evidence type="ECO:0000313" key="2">
    <source>
        <dbReference type="EMBL" id="KAJ1162432.1"/>
    </source>
</evidence>
<dbReference type="EMBL" id="JANPWB010000008">
    <property type="protein sequence ID" value="KAJ1162432.1"/>
    <property type="molecule type" value="Genomic_DNA"/>
</dbReference>
<gene>
    <name evidence="2" type="ORF">NDU88_002900</name>
</gene>
<reference evidence="2" key="1">
    <citation type="journal article" date="2022" name="bioRxiv">
        <title>Sequencing and chromosome-scale assembly of the giantPleurodeles waltlgenome.</title>
        <authorList>
            <person name="Brown T."/>
            <person name="Elewa A."/>
            <person name="Iarovenko S."/>
            <person name="Subramanian E."/>
            <person name="Araus A.J."/>
            <person name="Petzold A."/>
            <person name="Susuki M."/>
            <person name="Suzuki K.-i.T."/>
            <person name="Hayashi T."/>
            <person name="Toyoda A."/>
            <person name="Oliveira C."/>
            <person name="Osipova E."/>
            <person name="Leigh N.D."/>
            <person name="Simon A."/>
            <person name="Yun M.H."/>
        </authorList>
    </citation>
    <scope>NUCLEOTIDE SEQUENCE</scope>
    <source>
        <strain evidence="2">20211129_DDA</strain>
        <tissue evidence="2">Liver</tissue>
    </source>
</reference>
<feature type="region of interest" description="Disordered" evidence="1">
    <location>
        <begin position="171"/>
        <end position="241"/>
    </location>
</feature>
<protein>
    <submittedName>
        <fullName evidence="2">Uncharacterized protein</fullName>
    </submittedName>
</protein>
<accession>A0AAV7SD06</accession>
<feature type="region of interest" description="Disordered" evidence="1">
    <location>
        <begin position="1"/>
        <end position="63"/>
    </location>
</feature>
<feature type="compositionally biased region" description="Polar residues" evidence="1">
    <location>
        <begin position="11"/>
        <end position="26"/>
    </location>
</feature>